<dbReference type="GO" id="GO:0016747">
    <property type="term" value="F:acyltransferase activity, transferring groups other than amino-acyl groups"/>
    <property type="evidence" value="ECO:0007669"/>
    <property type="project" value="InterPro"/>
</dbReference>
<name>A0A7W3TYN0_9LACO</name>
<dbReference type="Proteomes" id="UP000544052">
    <property type="component" value="Unassembled WGS sequence"/>
</dbReference>
<reference evidence="4 5" key="1">
    <citation type="submission" date="2020-07" db="EMBL/GenBank/DDBJ databases">
        <title>Description of Limosilactobacillus balticus sp. nov., Limosilactobacillus agrestis sp. nov., Limosilactobacillus albertensis sp. nov., Limosilactobacillus rudii sp. nov., Limosilactobacillus fastidiosus sp. nov., five novel Limosilactobacillus species isolated from the vertebrate gastrointestinal tract, and proposal of 6 subspecies of Limosilactobacillus reuteri adapted to the gastrointestinal tract of specific vertebrate hosts.</title>
        <authorList>
            <person name="Li F."/>
            <person name="Cheng C."/>
            <person name="Zheng J."/>
            <person name="Quevedo R.M."/>
            <person name="Li J."/>
            <person name="Roos S."/>
            <person name="Gaenzle M.G."/>
            <person name="Walter J."/>
        </authorList>
    </citation>
    <scope>NUCLEOTIDE SEQUENCE [LARGE SCALE GENOMIC DNA]</scope>
    <source>
        <strain evidence="3 4">WF-MA3-C</strain>
        <strain evidence="2 5">WF-MO7-1</strain>
    </source>
</reference>
<keyword evidence="5" id="KW-1185">Reference proteome</keyword>
<organism evidence="3 4">
    <name type="scientific">Limosilactobacillus fastidiosus</name>
    <dbReference type="NCBI Taxonomy" id="2759855"/>
    <lineage>
        <taxon>Bacteria</taxon>
        <taxon>Bacillati</taxon>
        <taxon>Bacillota</taxon>
        <taxon>Bacilli</taxon>
        <taxon>Lactobacillales</taxon>
        <taxon>Lactobacillaceae</taxon>
        <taxon>Limosilactobacillus</taxon>
    </lineage>
</organism>
<dbReference type="Gene3D" id="3.40.630.30">
    <property type="match status" value="1"/>
</dbReference>
<gene>
    <name evidence="3" type="ORF">H5R63_01425</name>
    <name evidence="2" type="ORF">H5R64_02050</name>
</gene>
<proteinExistence type="predicted"/>
<dbReference type="InterPro" id="IPR000182">
    <property type="entry name" value="GNAT_dom"/>
</dbReference>
<comment type="caution">
    <text evidence="3">The sequence shown here is derived from an EMBL/GenBank/DDBJ whole genome shotgun (WGS) entry which is preliminary data.</text>
</comment>
<dbReference type="PROSITE" id="PS51186">
    <property type="entry name" value="GNAT"/>
    <property type="match status" value="1"/>
</dbReference>
<dbReference type="Pfam" id="PF00583">
    <property type="entry name" value="Acetyltransf_1"/>
    <property type="match status" value="1"/>
</dbReference>
<evidence type="ECO:0000313" key="2">
    <source>
        <dbReference type="EMBL" id="MBB1062587.1"/>
    </source>
</evidence>
<protein>
    <submittedName>
        <fullName evidence="3">GNAT family N-acetyltransferase</fullName>
    </submittedName>
</protein>
<dbReference type="CDD" id="cd04301">
    <property type="entry name" value="NAT_SF"/>
    <property type="match status" value="1"/>
</dbReference>
<dbReference type="EMBL" id="JACIUY010000044">
    <property type="protein sequence ID" value="MBB1085460.1"/>
    <property type="molecule type" value="Genomic_DNA"/>
</dbReference>
<accession>A0A7W3TYN0</accession>
<dbReference type="Proteomes" id="UP000518255">
    <property type="component" value="Unassembled WGS sequence"/>
</dbReference>
<dbReference type="RefSeq" id="WP_182580330.1">
    <property type="nucleotide sequence ID" value="NZ_JACIUY010000044.1"/>
</dbReference>
<evidence type="ECO:0000313" key="3">
    <source>
        <dbReference type="EMBL" id="MBB1085460.1"/>
    </source>
</evidence>
<feature type="domain" description="N-acetyltransferase" evidence="1">
    <location>
        <begin position="4"/>
        <end position="175"/>
    </location>
</feature>
<dbReference type="EMBL" id="JACIUZ010000019">
    <property type="protein sequence ID" value="MBB1062587.1"/>
    <property type="molecule type" value="Genomic_DNA"/>
</dbReference>
<dbReference type="AlphaFoldDB" id="A0A7W3TYN0"/>
<evidence type="ECO:0000313" key="4">
    <source>
        <dbReference type="Proteomes" id="UP000518255"/>
    </source>
</evidence>
<evidence type="ECO:0000259" key="1">
    <source>
        <dbReference type="PROSITE" id="PS51186"/>
    </source>
</evidence>
<sequence length="175" mass="19978">MAQISIRRSVNSDLDRIMEIVDSAKELLKKDGSPQWQDGHPNREMFANDIKNQTNWVLTVGNEIAGTATLQFAPEPAYSEITDGTWNVTDQPYATIHRVAISNNFRGQHLSRYLFSNLISMGQIQGIKNFRIDTYPKNVRMQRLAESFGFAKRGQILVNDKIDPHRIAFELNINN</sequence>
<keyword evidence="3" id="KW-0808">Transferase</keyword>
<evidence type="ECO:0000313" key="5">
    <source>
        <dbReference type="Proteomes" id="UP000544052"/>
    </source>
</evidence>
<dbReference type="SUPFAM" id="SSF55729">
    <property type="entry name" value="Acyl-CoA N-acyltransferases (Nat)"/>
    <property type="match status" value="1"/>
</dbReference>
<dbReference type="InterPro" id="IPR016181">
    <property type="entry name" value="Acyl_CoA_acyltransferase"/>
</dbReference>